<evidence type="ECO:0000313" key="3">
    <source>
        <dbReference type="Proteomes" id="UP001372338"/>
    </source>
</evidence>
<feature type="region of interest" description="Disordered" evidence="1">
    <location>
        <begin position="53"/>
        <end position="96"/>
    </location>
</feature>
<gene>
    <name evidence="2" type="ORF">RIF29_33888</name>
</gene>
<evidence type="ECO:0000256" key="1">
    <source>
        <dbReference type="SAM" id="MobiDB-lite"/>
    </source>
</evidence>
<sequence>MIGDKSVDLSPIRLDLLDDQETEFQELFENIDGLSDKQAVSVLEKLDRIREKIKGKQPMQSLNADADESSKEGLGATGASQLKPNNVEAGSSSLNYSDKITKRVSDQVNSGLIPADRVEDSELHSLVVESNTATKNGQNNQKEAEAELVPKAIASTSEAVPKEQEWYTVTRRRAQMQKSSIVVGNKGSEGGGPGPSNG</sequence>
<feature type="compositionally biased region" description="Polar residues" evidence="1">
    <location>
        <begin position="78"/>
        <end position="96"/>
    </location>
</feature>
<dbReference type="AlphaFoldDB" id="A0AAN9EE78"/>
<feature type="compositionally biased region" description="Gly residues" evidence="1">
    <location>
        <begin position="187"/>
        <end position="198"/>
    </location>
</feature>
<accession>A0AAN9EE78</accession>
<feature type="region of interest" description="Disordered" evidence="1">
    <location>
        <begin position="122"/>
        <end position="198"/>
    </location>
</feature>
<name>A0AAN9EE78_CROPI</name>
<evidence type="ECO:0000313" key="2">
    <source>
        <dbReference type="EMBL" id="KAK7251026.1"/>
    </source>
</evidence>
<protein>
    <submittedName>
        <fullName evidence="2">Uncharacterized protein</fullName>
    </submittedName>
</protein>
<dbReference type="EMBL" id="JAYWIO010000007">
    <property type="protein sequence ID" value="KAK7251026.1"/>
    <property type="molecule type" value="Genomic_DNA"/>
</dbReference>
<reference evidence="2 3" key="1">
    <citation type="submission" date="2024-01" db="EMBL/GenBank/DDBJ databases">
        <title>The genomes of 5 underutilized Papilionoideae crops provide insights into root nodulation and disease resistanc.</title>
        <authorList>
            <person name="Yuan L."/>
        </authorList>
    </citation>
    <scope>NUCLEOTIDE SEQUENCE [LARGE SCALE GENOMIC DNA]</scope>
    <source>
        <strain evidence="2">ZHUSHIDOU_FW_LH</strain>
        <tissue evidence="2">Leaf</tissue>
    </source>
</reference>
<dbReference type="Proteomes" id="UP001372338">
    <property type="component" value="Unassembled WGS sequence"/>
</dbReference>
<feature type="compositionally biased region" description="Polar residues" evidence="1">
    <location>
        <begin position="128"/>
        <end position="141"/>
    </location>
</feature>
<comment type="caution">
    <text evidence="2">The sequence shown here is derived from an EMBL/GenBank/DDBJ whole genome shotgun (WGS) entry which is preliminary data.</text>
</comment>
<keyword evidence="3" id="KW-1185">Reference proteome</keyword>
<proteinExistence type="predicted"/>
<organism evidence="2 3">
    <name type="scientific">Crotalaria pallida</name>
    <name type="common">Smooth rattlebox</name>
    <name type="synonym">Crotalaria striata</name>
    <dbReference type="NCBI Taxonomy" id="3830"/>
    <lineage>
        <taxon>Eukaryota</taxon>
        <taxon>Viridiplantae</taxon>
        <taxon>Streptophyta</taxon>
        <taxon>Embryophyta</taxon>
        <taxon>Tracheophyta</taxon>
        <taxon>Spermatophyta</taxon>
        <taxon>Magnoliopsida</taxon>
        <taxon>eudicotyledons</taxon>
        <taxon>Gunneridae</taxon>
        <taxon>Pentapetalae</taxon>
        <taxon>rosids</taxon>
        <taxon>fabids</taxon>
        <taxon>Fabales</taxon>
        <taxon>Fabaceae</taxon>
        <taxon>Papilionoideae</taxon>
        <taxon>50 kb inversion clade</taxon>
        <taxon>genistoids sensu lato</taxon>
        <taxon>core genistoids</taxon>
        <taxon>Crotalarieae</taxon>
        <taxon>Crotalaria</taxon>
    </lineage>
</organism>